<name>Q986B4_RHILO</name>
<dbReference type="HOGENOM" id="CLU_2466856_0_0_5"/>
<sequence>MIGGFDRGSSGMIEGGFGSGFKRLGGGRGFFSHFDVVIGIHGSLRWVGEHVPFATERSSSYDCKPARTAGWEIFFLGAQPAIFEKSAT</sequence>
<reference evidence="1 2" key="1">
    <citation type="journal article" date="2000" name="DNA Res.">
        <title>Complete genome structure of the nitrogen-fixing symbiotic bacterium Mesorhizobium loti.</title>
        <authorList>
            <person name="Kaneko T."/>
            <person name="Nakamura Y."/>
            <person name="Sato S."/>
            <person name="Asamizu E."/>
            <person name="Kato T."/>
            <person name="Sasamoto S."/>
            <person name="Watanabe A."/>
            <person name="Idesawa K."/>
            <person name="Ishikawa A."/>
            <person name="Kawashima K."/>
            <person name="Kimura T."/>
            <person name="Kishida Y."/>
            <person name="Kiyokawa C."/>
            <person name="Kohara M."/>
            <person name="Matsumoto M."/>
            <person name="Matsuno A."/>
            <person name="Mochizuki Y."/>
            <person name="Nakayama S."/>
            <person name="Nakazaki N."/>
            <person name="Shimpo S."/>
            <person name="Sugimoto M."/>
            <person name="Takeuchi C."/>
            <person name="Yamada M."/>
            <person name="Tabata S."/>
        </authorList>
    </citation>
    <scope>NUCLEOTIDE SEQUENCE [LARGE SCALE GENOMIC DNA]</scope>
    <source>
        <strain evidence="2">LMG 29417 / CECT 9101 / MAFF 303099</strain>
    </source>
</reference>
<protein>
    <submittedName>
        <fullName evidence="1">Msl7436 protein</fullName>
    </submittedName>
</protein>
<dbReference type="Proteomes" id="UP000000552">
    <property type="component" value="Chromosome"/>
</dbReference>
<dbReference type="AlphaFoldDB" id="Q986B4"/>
<accession>Q986B4</accession>
<evidence type="ECO:0000313" key="2">
    <source>
        <dbReference type="Proteomes" id="UP000000552"/>
    </source>
</evidence>
<proteinExistence type="predicted"/>
<gene>
    <name evidence="1" type="ordered locus">msl7436</name>
</gene>
<dbReference type="KEGG" id="mlo:msl7436"/>
<organism evidence="1 2">
    <name type="scientific">Mesorhizobium japonicum (strain LMG 29417 / CECT 9101 / MAFF 303099)</name>
    <name type="common">Mesorhizobium loti (strain MAFF 303099)</name>
    <dbReference type="NCBI Taxonomy" id="266835"/>
    <lineage>
        <taxon>Bacteria</taxon>
        <taxon>Pseudomonadati</taxon>
        <taxon>Pseudomonadota</taxon>
        <taxon>Alphaproteobacteria</taxon>
        <taxon>Hyphomicrobiales</taxon>
        <taxon>Phyllobacteriaceae</taxon>
        <taxon>Mesorhizobium</taxon>
    </lineage>
</organism>
<evidence type="ECO:0000313" key="1">
    <source>
        <dbReference type="EMBL" id="BAB53539.1"/>
    </source>
</evidence>
<dbReference type="EMBL" id="BA000012">
    <property type="protein sequence ID" value="BAB53539.1"/>
    <property type="molecule type" value="Genomic_DNA"/>
</dbReference>